<accession>A0A9D4PYM3</accession>
<dbReference type="AlphaFoldDB" id="A0A9D4PYM3"/>
<dbReference type="EMBL" id="JABSTV010001250">
    <property type="protein sequence ID" value="KAH7957584.1"/>
    <property type="molecule type" value="Genomic_DNA"/>
</dbReference>
<feature type="region of interest" description="Disordered" evidence="2">
    <location>
        <begin position="65"/>
        <end position="86"/>
    </location>
</feature>
<organism evidence="3 4">
    <name type="scientific">Rhipicephalus sanguineus</name>
    <name type="common">Brown dog tick</name>
    <name type="synonym">Ixodes sanguineus</name>
    <dbReference type="NCBI Taxonomy" id="34632"/>
    <lineage>
        <taxon>Eukaryota</taxon>
        <taxon>Metazoa</taxon>
        <taxon>Ecdysozoa</taxon>
        <taxon>Arthropoda</taxon>
        <taxon>Chelicerata</taxon>
        <taxon>Arachnida</taxon>
        <taxon>Acari</taxon>
        <taxon>Parasitiformes</taxon>
        <taxon>Ixodida</taxon>
        <taxon>Ixodoidea</taxon>
        <taxon>Ixodidae</taxon>
        <taxon>Rhipicephalinae</taxon>
        <taxon>Rhipicephalus</taxon>
        <taxon>Rhipicephalus</taxon>
    </lineage>
</organism>
<keyword evidence="4" id="KW-1185">Reference proteome</keyword>
<evidence type="ECO:0000256" key="1">
    <source>
        <dbReference type="SAM" id="Coils"/>
    </source>
</evidence>
<name>A0A9D4PYM3_RHISA</name>
<evidence type="ECO:0000313" key="4">
    <source>
        <dbReference type="Proteomes" id="UP000821837"/>
    </source>
</evidence>
<feature type="compositionally biased region" description="Polar residues" evidence="2">
    <location>
        <begin position="320"/>
        <end position="329"/>
    </location>
</feature>
<feature type="region of interest" description="Disordered" evidence="2">
    <location>
        <begin position="292"/>
        <end position="333"/>
    </location>
</feature>
<dbReference type="Proteomes" id="UP000821837">
    <property type="component" value="Unassembled WGS sequence"/>
</dbReference>
<gene>
    <name evidence="3" type="ORF">HPB52_020595</name>
</gene>
<sequence>MPVQHGTNAYKKRTKGPEQIVTADWRSTTELTTREIEADDPTTRFSGCPERACLPLCSTREGNARRVPHPCSHSPGPLAKKPSGSSLLPSYRPASIGPATLWLCPTLPRFTRMTNVACVILAPASTGFQQRSLHAACVGVNRRRYRRSLLGVGLELRHRTHTRVPRLNDGVSGGLRRHRNSPEGWAYANKGCKGDFPHCFGAEDSGSRGLHPMSCRFRSGTSSCNQTVMERAKNKRARLKAVRMELAALNAELETFLTDEQVAEDHDSVMNYEDAATSFLALLEHHMNRLKVSSPASTAHPLATTTAEDPPATSEREPTRLSTGANSPESSEKEMERLLEFLLIEVECRERSAQITAPQLMETRTHDNQSSRKIAPPPSAAVLYNKTNIHFTACVFCLATVPSTEECASHLSIAEIRSLLSAQEGKPLVDAVVFPSVSCEHGVSLLIGSDQLWKVTPNNSEVRWDSDNRALIAIKTSMGWTLQGPSSVEVQGGKYTSSHICGLRTDVHEKEDLSYPLQSFW</sequence>
<comment type="caution">
    <text evidence="3">The sequence shown here is derived from an EMBL/GenBank/DDBJ whole genome shotgun (WGS) entry which is preliminary data.</text>
</comment>
<reference evidence="3" key="2">
    <citation type="submission" date="2021-09" db="EMBL/GenBank/DDBJ databases">
        <authorList>
            <person name="Jia N."/>
            <person name="Wang J."/>
            <person name="Shi W."/>
            <person name="Du L."/>
            <person name="Sun Y."/>
            <person name="Zhan W."/>
            <person name="Jiang J."/>
            <person name="Wang Q."/>
            <person name="Zhang B."/>
            <person name="Ji P."/>
            <person name="Sakyi L.B."/>
            <person name="Cui X."/>
            <person name="Yuan T."/>
            <person name="Jiang B."/>
            <person name="Yang W."/>
            <person name="Lam T.T.-Y."/>
            <person name="Chang Q."/>
            <person name="Ding S."/>
            <person name="Wang X."/>
            <person name="Zhu J."/>
            <person name="Ruan X."/>
            <person name="Zhao L."/>
            <person name="Wei J."/>
            <person name="Que T."/>
            <person name="Du C."/>
            <person name="Cheng J."/>
            <person name="Dai P."/>
            <person name="Han X."/>
            <person name="Huang E."/>
            <person name="Gao Y."/>
            <person name="Liu J."/>
            <person name="Shao H."/>
            <person name="Ye R."/>
            <person name="Li L."/>
            <person name="Wei W."/>
            <person name="Wang X."/>
            <person name="Wang C."/>
            <person name="Huo Q."/>
            <person name="Li W."/>
            <person name="Guo W."/>
            <person name="Chen H."/>
            <person name="Chen S."/>
            <person name="Zhou L."/>
            <person name="Zhou L."/>
            <person name="Ni X."/>
            <person name="Tian J."/>
            <person name="Zhou Y."/>
            <person name="Sheng Y."/>
            <person name="Liu T."/>
            <person name="Pan Y."/>
            <person name="Xia L."/>
            <person name="Li J."/>
            <person name="Zhao F."/>
            <person name="Cao W."/>
        </authorList>
    </citation>
    <scope>NUCLEOTIDE SEQUENCE</scope>
    <source>
        <strain evidence="3">Rsan-2018</strain>
        <tissue evidence="3">Larvae</tissue>
    </source>
</reference>
<proteinExistence type="predicted"/>
<reference evidence="3" key="1">
    <citation type="journal article" date="2020" name="Cell">
        <title>Large-Scale Comparative Analyses of Tick Genomes Elucidate Their Genetic Diversity and Vector Capacities.</title>
        <authorList>
            <consortium name="Tick Genome and Microbiome Consortium (TIGMIC)"/>
            <person name="Jia N."/>
            <person name="Wang J."/>
            <person name="Shi W."/>
            <person name="Du L."/>
            <person name="Sun Y."/>
            <person name="Zhan W."/>
            <person name="Jiang J.F."/>
            <person name="Wang Q."/>
            <person name="Zhang B."/>
            <person name="Ji P."/>
            <person name="Bell-Sakyi L."/>
            <person name="Cui X.M."/>
            <person name="Yuan T.T."/>
            <person name="Jiang B.G."/>
            <person name="Yang W.F."/>
            <person name="Lam T.T."/>
            <person name="Chang Q.C."/>
            <person name="Ding S.J."/>
            <person name="Wang X.J."/>
            <person name="Zhu J.G."/>
            <person name="Ruan X.D."/>
            <person name="Zhao L."/>
            <person name="Wei J.T."/>
            <person name="Ye R.Z."/>
            <person name="Que T.C."/>
            <person name="Du C.H."/>
            <person name="Zhou Y.H."/>
            <person name="Cheng J.X."/>
            <person name="Dai P.F."/>
            <person name="Guo W.B."/>
            <person name="Han X.H."/>
            <person name="Huang E.J."/>
            <person name="Li L.F."/>
            <person name="Wei W."/>
            <person name="Gao Y.C."/>
            <person name="Liu J.Z."/>
            <person name="Shao H.Z."/>
            <person name="Wang X."/>
            <person name="Wang C.C."/>
            <person name="Yang T.C."/>
            <person name="Huo Q.B."/>
            <person name="Li W."/>
            <person name="Chen H.Y."/>
            <person name="Chen S.E."/>
            <person name="Zhou L.G."/>
            <person name="Ni X.B."/>
            <person name="Tian J.H."/>
            <person name="Sheng Y."/>
            <person name="Liu T."/>
            <person name="Pan Y.S."/>
            <person name="Xia L.Y."/>
            <person name="Li J."/>
            <person name="Zhao F."/>
            <person name="Cao W.C."/>
        </authorList>
    </citation>
    <scope>NUCLEOTIDE SEQUENCE</scope>
    <source>
        <strain evidence="3">Rsan-2018</strain>
    </source>
</reference>
<keyword evidence="1" id="KW-0175">Coiled coil</keyword>
<feature type="coiled-coil region" evidence="1">
    <location>
        <begin position="229"/>
        <end position="259"/>
    </location>
</feature>
<dbReference type="VEuPathDB" id="VectorBase:RSAN_030100"/>
<evidence type="ECO:0000256" key="2">
    <source>
        <dbReference type="SAM" id="MobiDB-lite"/>
    </source>
</evidence>
<protein>
    <submittedName>
        <fullName evidence="3">Uncharacterized protein</fullName>
    </submittedName>
</protein>
<evidence type="ECO:0000313" key="3">
    <source>
        <dbReference type="EMBL" id="KAH7957584.1"/>
    </source>
</evidence>